<dbReference type="EMBL" id="CP034593">
    <property type="protein sequence ID" value="AZQ76975.1"/>
    <property type="molecule type" value="Genomic_DNA"/>
</dbReference>
<keyword evidence="2" id="KW-0812">Transmembrane</keyword>
<feature type="transmembrane region" description="Helical" evidence="2">
    <location>
        <begin position="21"/>
        <end position="41"/>
    </location>
</feature>
<dbReference type="Pfam" id="PF14017">
    <property type="entry name" value="DUF4233"/>
    <property type="match status" value="1"/>
</dbReference>
<gene>
    <name evidence="3" type="ORF">EJ997_06115</name>
</gene>
<keyword evidence="2" id="KW-1133">Transmembrane helix</keyword>
<dbReference type="Proteomes" id="UP000280344">
    <property type="component" value="Chromosome"/>
</dbReference>
<protein>
    <submittedName>
        <fullName evidence="3">DUF4233 domain-containing protein</fullName>
    </submittedName>
</protein>
<dbReference type="OrthoDB" id="3267755at2"/>
<name>A0A3S9PXB4_9ACTO</name>
<evidence type="ECO:0000256" key="1">
    <source>
        <dbReference type="SAM" id="MobiDB-lite"/>
    </source>
</evidence>
<dbReference type="AlphaFoldDB" id="A0A3S9PXB4"/>
<feature type="transmembrane region" description="Helical" evidence="2">
    <location>
        <begin position="97"/>
        <end position="114"/>
    </location>
</feature>
<dbReference type="KEGG" id="flh:EJ997_06115"/>
<evidence type="ECO:0000256" key="2">
    <source>
        <dbReference type="SAM" id="Phobius"/>
    </source>
</evidence>
<feature type="region of interest" description="Disordered" evidence="1">
    <location>
        <begin position="129"/>
        <end position="152"/>
    </location>
</feature>
<keyword evidence="2" id="KW-0472">Membrane</keyword>
<dbReference type="RefSeq" id="WP_126703780.1">
    <property type="nucleotide sequence ID" value="NZ_CP034593.1"/>
</dbReference>
<dbReference type="InterPro" id="IPR025327">
    <property type="entry name" value="DUF4233"/>
</dbReference>
<accession>A0A3S9PXB4</accession>
<proteinExistence type="predicted"/>
<sequence length="152" mass="16189">MARNPLTAPIPKGSALAQFTLTMLILEIFVVLFGGVAAIGLRLASPGVIWTVTGVGMAFCLIAAIAIRKSPNVGLVLGSIAQAVVLAMGIWMPVSLVVGITFLALWVASIYWGSKLDREREVRRVEQAQWEAEQEANAHEGTQTEAENGSNS</sequence>
<reference evidence="3 4" key="1">
    <citation type="submission" date="2018-12" db="EMBL/GenBank/DDBJ databases">
        <title>Complete genome sequence of Flaviflexus sp. H23T48.</title>
        <authorList>
            <person name="Bae J.-W."/>
            <person name="Lee J.-Y."/>
        </authorList>
    </citation>
    <scope>NUCLEOTIDE SEQUENCE [LARGE SCALE GENOMIC DNA]</scope>
    <source>
        <strain evidence="3 4">H23T48</strain>
    </source>
</reference>
<feature type="transmembrane region" description="Helical" evidence="2">
    <location>
        <begin position="47"/>
        <end position="66"/>
    </location>
</feature>
<evidence type="ECO:0000313" key="4">
    <source>
        <dbReference type="Proteomes" id="UP000280344"/>
    </source>
</evidence>
<feature type="compositionally biased region" description="Polar residues" evidence="1">
    <location>
        <begin position="140"/>
        <end position="152"/>
    </location>
</feature>
<keyword evidence="4" id="KW-1185">Reference proteome</keyword>
<evidence type="ECO:0000313" key="3">
    <source>
        <dbReference type="EMBL" id="AZQ76975.1"/>
    </source>
</evidence>
<organism evidence="3 4">
    <name type="scientific">Flaviflexus ciconiae</name>
    <dbReference type="NCBI Taxonomy" id="2496867"/>
    <lineage>
        <taxon>Bacteria</taxon>
        <taxon>Bacillati</taxon>
        <taxon>Actinomycetota</taxon>
        <taxon>Actinomycetes</taxon>
        <taxon>Actinomycetales</taxon>
        <taxon>Actinomycetaceae</taxon>
        <taxon>Flaviflexus</taxon>
    </lineage>
</organism>